<evidence type="ECO:0000313" key="2">
    <source>
        <dbReference type="Proteomes" id="UP000485058"/>
    </source>
</evidence>
<dbReference type="AlphaFoldDB" id="A0A699ZE67"/>
<name>A0A699ZE67_HAELA</name>
<comment type="caution">
    <text evidence="1">The sequence shown here is derived from an EMBL/GenBank/DDBJ whole genome shotgun (WGS) entry which is preliminary data.</text>
</comment>
<dbReference type="Proteomes" id="UP000485058">
    <property type="component" value="Unassembled WGS sequence"/>
</dbReference>
<feature type="non-terminal residue" evidence="1">
    <location>
        <position position="63"/>
    </location>
</feature>
<keyword evidence="2" id="KW-1185">Reference proteome</keyword>
<accession>A0A699ZE67</accession>
<protein>
    <submittedName>
        <fullName evidence="1">Uncharacterized protein</fullName>
    </submittedName>
</protein>
<sequence>MQGAGQGLQCSADHAAHWGEQPCVCHVHGNSTQTKTPFCSGPHLVFHRNEGSRLRAKVLSMSQ</sequence>
<organism evidence="1 2">
    <name type="scientific">Haematococcus lacustris</name>
    <name type="common">Green alga</name>
    <name type="synonym">Haematococcus pluvialis</name>
    <dbReference type="NCBI Taxonomy" id="44745"/>
    <lineage>
        <taxon>Eukaryota</taxon>
        <taxon>Viridiplantae</taxon>
        <taxon>Chlorophyta</taxon>
        <taxon>core chlorophytes</taxon>
        <taxon>Chlorophyceae</taxon>
        <taxon>CS clade</taxon>
        <taxon>Chlamydomonadales</taxon>
        <taxon>Haematococcaceae</taxon>
        <taxon>Haematococcus</taxon>
    </lineage>
</organism>
<proteinExistence type="predicted"/>
<reference evidence="1 2" key="1">
    <citation type="submission" date="2020-02" db="EMBL/GenBank/DDBJ databases">
        <title>Draft genome sequence of Haematococcus lacustris strain NIES-144.</title>
        <authorList>
            <person name="Morimoto D."/>
            <person name="Nakagawa S."/>
            <person name="Yoshida T."/>
            <person name="Sawayama S."/>
        </authorList>
    </citation>
    <scope>NUCLEOTIDE SEQUENCE [LARGE SCALE GENOMIC DNA]</scope>
    <source>
        <strain evidence="1 2">NIES-144</strain>
    </source>
</reference>
<dbReference type="EMBL" id="BLLF01001152">
    <property type="protein sequence ID" value="GFH17466.1"/>
    <property type="molecule type" value="Genomic_DNA"/>
</dbReference>
<evidence type="ECO:0000313" key="1">
    <source>
        <dbReference type="EMBL" id="GFH17466.1"/>
    </source>
</evidence>
<gene>
    <name evidence="1" type="ORF">HaLaN_14111</name>
</gene>